<name>A0A3G9INM8_9BACL</name>
<evidence type="ECO:0000313" key="1">
    <source>
        <dbReference type="EMBL" id="BBH19842.1"/>
    </source>
</evidence>
<dbReference type="Gene3D" id="3.20.20.80">
    <property type="entry name" value="Glycosidases"/>
    <property type="match status" value="1"/>
</dbReference>
<dbReference type="SUPFAM" id="SSF51445">
    <property type="entry name" value="(Trans)glycosidases"/>
    <property type="match status" value="1"/>
</dbReference>
<dbReference type="GO" id="GO:0005576">
    <property type="term" value="C:extracellular region"/>
    <property type="evidence" value="ECO:0007669"/>
    <property type="project" value="UniProtKB-SubCell"/>
</dbReference>
<dbReference type="Gene3D" id="2.60.120.260">
    <property type="entry name" value="Galactose-binding domain-like"/>
    <property type="match status" value="1"/>
</dbReference>
<organism evidence="1 2">
    <name type="scientific">Paenibacillus baekrokdamisoli</name>
    <dbReference type="NCBI Taxonomy" id="1712516"/>
    <lineage>
        <taxon>Bacteria</taxon>
        <taxon>Bacillati</taxon>
        <taxon>Bacillota</taxon>
        <taxon>Bacilli</taxon>
        <taxon>Bacillales</taxon>
        <taxon>Paenibacillaceae</taxon>
        <taxon>Paenibacillus</taxon>
    </lineage>
</organism>
<gene>
    <name evidence="1" type="ORF">Back11_11870</name>
</gene>
<dbReference type="PANTHER" id="PTHR31451:SF39">
    <property type="entry name" value="MANNAN ENDO-1,4-BETA-MANNOSIDASE 1"/>
    <property type="match status" value="1"/>
</dbReference>
<dbReference type="InterPro" id="IPR008979">
    <property type="entry name" value="Galactose-bd-like_sf"/>
</dbReference>
<dbReference type="InterPro" id="IPR017853">
    <property type="entry name" value="GH"/>
</dbReference>
<dbReference type="AlphaFoldDB" id="A0A3G9INM8"/>
<proteinExistence type="predicted"/>
<evidence type="ECO:0000313" key="2">
    <source>
        <dbReference type="Proteomes" id="UP000275368"/>
    </source>
</evidence>
<dbReference type="KEGG" id="pbk:Back11_11870"/>
<dbReference type="GO" id="GO:0016985">
    <property type="term" value="F:mannan endo-1,4-beta-mannosidase activity"/>
    <property type="evidence" value="ECO:0007669"/>
    <property type="project" value="TreeGrafter"/>
</dbReference>
<sequence length="870" mass="95686">MANFGIKALVTDKSRTEIHAGKIVLDAPAGRHGFLKSKGDNFVFEDGTPFRMWGTNLVFNGNLQSHAGSEQMADNFAKIGYNCIRLHGLDAAAASSFGGVLANTSSMMLFDTAAMDKLDYLIYQLKIRGIYTKLCTHNFNAFKMSDVTDQANMIKNGKVLPYFDPLLENHYRELVQALLTHVNPYTGLAYKDEPSIAIVELANEDGTLDGYLGGSFNGTYTGKLVQGIWGPMINQSWHQWLTKKYASNAGIAAAWNARAAGTNMIVNPSYSNNFSGWAAFAPNSGATANRTLDGAKNAAKISITAQPATPQPYHILFAQVGTLDLKAGERYEVSFDIEGSVAGNISCELVYNTAINGKYGNFLDSVGTNFFNNVPVTTTKTTRSVVFNCKETVVGGNIKFDFALGKFGIGDVWISNVVFRKAALKALDAGEDINSLNIARPYLFAPFDDYTIERQADTVRFYYELEYDFGVRMMSFARGLGVRQLLTVNNWSTGGNASTCAQSAADVMDAHIYWDHPSSSNITNFTMHNKSPVGDAAISMPHLLVYNAVKDKPFILSEVDNTFPAKYEYEFFPMLVPYAALHNVSGIFKFAYTHYDLDTLAQQYPYNFFNTSNNPLMKIMSIVYSIAFIKGYISQANTEVALDYTPDYTIQNLRRFSANKDFNLYPAGGSDFPIALPATHKIRKRFNKGVVTDPSTVLPDELPALAIQTAYTSDTGEITWDRTASTTAYIKVDAAKFQSLTGRIAGRSLATSNMSINVDVDSAVSLLSMDDSPLQTSKKMLLTLLTEQKNTGQVKNDSTGNMTNWGAYPVMFNKVSGVITITLADASKYAVYVLDVEGKRSTKAKTTKTATTITIDTSLYYTPWFLIVQN</sequence>
<dbReference type="InterPro" id="IPR045053">
    <property type="entry name" value="MAN-like"/>
</dbReference>
<dbReference type="EMBL" id="AP019308">
    <property type="protein sequence ID" value="BBH19842.1"/>
    <property type="molecule type" value="Genomic_DNA"/>
</dbReference>
<dbReference type="Proteomes" id="UP000275368">
    <property type="component" value="Chromosome"/>
</dbReference>
<protein>
    <submittedName>
        <fullName evidence="1">Uncharacterized protein</fullName>
    </submittedName>
</protein>
<reference evidence="1 2" key="1">
    <citation type="submission" date="2018-11" db="EMBL/GenBank/DDBJ databases">
        <title>Complete genome sequence of Paenibacillus baekrokdamisoli strain KCTC 33723.</title>
        <authorList>
            <person name="Kang S.W."/>
            <person name="Lee K.C."/>
            <person name="Kim K.K."/>
            <person name="Kim J.S."/>
            <person name="Kim D.S."/>
            <person name="Ko S.H."/>
            <person name="Yang S.H."/>
            <person name="Lee J.S."/>
        </authorList>
    </citation>
    <scope>NUCLEOTIDE SEQUENCE [LARGE SCALE GENOMIC DNA]</scope>
    <source>
        <strain evidence="1 2">KCTC 33723</strain>
    </source>
</reference>
<dbReference type="OrthoDB" id="9801493at2"/>
<dbReference type="SUPFAM" id="SSF49785">
    <property type="entry name" value="Galactose-binding domain-like"/>
    <property type="match status" value="1"/>
</dbReference>
<accession>A0A3G9INM8</accession>
<dbReference type="RefSeq" id="WP_125654478.1">
    <property type="nucleotide sequence ID" value="NZ_AP019308.1"/>
</dbReference>
<keyword evidence="2" id="KW-1185">Reference proteome</keyword>
<dbReference type="PANTHER" id="PTHR31451">
    <property type="match status" value="1"/>
</dbReference>